<feature type="transmembrane region" description="Helical" evidence="8">
    <location>
        <begin position="251"/>
        <end position="273"/>
    </location>
</feature>
<evidence type="ECO:0000256" key="3">
    <source>
        <dbReference type="ARBA" id="ARBA00022448"/>
    </source>
</evidence>
<gene>
    <name evidence="9" type="ORF">IQ249_17580</name>
</gene>
<feature type="transmembrane region" description="Helical" evidence="8">
    <location>
        <begin position="162"/>
        <end position="184"/>
    </location>
</feature>
<dbReference type="PANTHER" id="PTHR30472:SF24">
    <property type="entry name" value="FERRIC ENTEROBACTIN TRANSPORT SYSTEM PERMEASE PROTEIN FEPG"/>
    <property type="match status" value="1"/>
</dbReference>
<evidence type="ECO:0000256" key="8">
    <source>
        <dbReference type="SAM" id="Phobius"/>
    </source>
</evidence>
<proteinExistence type="inferred from homology"/>
<keyword evidence="7 8" id="KW-0472">Membrane</keyword>
<feature type="transmembrane region" description="Helical" evidence="8">
    <location>
        <begin position="21"/>
        <end position="44"/>
    </location>
</feature>
<organism evidence="9 10">
    <name type="scientific">Lusitaniella coriacea LEGE 07157</name>
    <dbReference type="NCBI Taxonomy" id="945747"/>
    <lineage>
        <taxon>Bacteria</taxon>
        <taxon>Bacillati</taxon>
        <taxon>Cyanobacteriota</taxon>
        <taxon>Cyanophyceae</taxon>
        <taxon>Spirulinales</taxon>
        <taxon>Lusitaniellaceae</taxon>
        <taxon>Lusitaniella</taxon>
    </lineage>
</organism>
<keyword evidence="4" id="KW-1003">Cell membrane</keyword>
<evidence type="ECO:0000256" key="4">
    <source>
        <dbReference type="ARBA" id="ARBA00022475"/>
    </source>
</evidence>
<evidence type="ECO:0000256" key="2">
    <source>
        <dbReference type="ARBA" id="ARBA00007935"/>
    </source>
</evidence>
<dbReference type="GO" id="GO:0022857">
    <property type="term" value="F:transmembrane transporter activity"/>
    <property type="evidence" value="ECO:0007669"/>
    <property type="project" value="InterPro"/>
</dbReference>
<dbReference type="InterPro" id="IPR000522">
    <property type="entry name" value="ABC_transptr_permease_BtuC"/>
</dbReference>
<dbReference type="Pfam" id="PF01032">
    <property type="entry name" value="FecCD"/>
    <property type="match status" value="1"/>
</dbReference>
<dbReference type="GO" id="GO:0005886">
    <property type="term" value="C:plasma membrane"/>
    <property type="evidence" value="ECO:0007669"/>
    <property type="project" value="UniProtKB-SubCell"/>
</dbReference>
<dbReference type="InterPro" id="IPR037294">
    <property type="entry name" value="ABC_BtuC-like"/>
</dbReference>
<name>A0A8J7DYB2_9CYAN</name>
<evidence type="ECO:0000313" key="9">
    <source>
        <dbReference type="EMBL" id="MBE9117711.1"/>
    </source>
</evidence>
<comment type="similarity">
    <text evidence="2">Belongs to the binding-protein-dependent transport system permease family. FecCD subfamily.</text>
</comment>
<keyword evidence="3" id="KW-0813">Transport</keyword>
<comment type="subcellular location">
    <subcellularLocation>
        <location evidence="1">Cell membrane</location>
        <topology evidence="1">Multi-pass membrane protein</topology>
    </subcellularLocation>
</comment>
<reference evidence="9" key="1">
    <citation type="submission" date="2020-10" db="EMBL/GenBank/DDBJ databases">
        <authorList>
            <person name="Castelo-Branco R."/>
            <person name="Eusebio N."/>
            <person name="Adriana R."/>
            <person name="Vieira A."/>
            <person name="Brugerolle De Fraissinette N."/>
            <person name="Rezende De Castro R."/>
            <person name="Schneider M.P."/>
            <person name="Vasconcelos V."/>
            <person name="Leao P.N."/>
        </authorList>
    </citation>
    <scope>NUCLEOTIDE SEQUENCE</scope>
    <source>
        <strain evidence="9">LEGE 07157</strain>
    </source>
</reference>
<feature type="transmembrane region" description="Helical" evidence="8">
    <location>
        <begin position="78"/>
        <end position="95"/>
    </location>
</feature>
<dbReference type="Gene3D" id="1.10.3470.10">
    <property type="entry name" value="ABC transporter involved in vitamin B12 uptake, BtuC"/>
    <property type="match status" value="1"/>
</dbReference>
<dbReference type="GO" id="GO:0033214">
    <property type="term" value="P:siderophore-iron import into cell"/>
    <property type="evidence" value="ECO:0007669"/>
    <property type="project" value="TreeGrafter"/>
</dbReference>
<dbReference type="AlphaFoldDB" id="A0A8J7DYB2"/>
<protein>
    <submittedName>
        <fullName evidence="9">Iron ABC transporter permease</fullName>
    </submittedName>
</protein>
<dbReference type="RefSeq" id="WP_194030798.1">
    <property type="nucleotide sequence ID" value="NZ_JADEWZ010000029.1"/>
</dbReference>
<dbReference type="Proteomes" id="UP000654482">
    <property type="component" value="Unassembled WGS sequence"/>
</dbReference>
<keyword evidence="6 8" id="KW-1133">Transmembrane helix</keyword>
<dbReference type="SUPFAM" id="SSF81345">
    <property type="entry name" value="ABC transporter involved in vitamin B12 uptake, BtuC"/>
    <property type="match status" value="1"/>
</dbReference>
<dbReference type="FunFam" id="1.10.3470.10:FF:000001">
    <property type="entry name" value="Vitamin B12 ABC transporter permease BtuC"/>
    <property type="match status" value="1"/>
</dbReference>
<evidence type="ECO:0000256" key="6">
    <source>
        <dbReference type="ARBA" id="ARBA00022989"/>
    </source>
</evidence>
<dbReference type="PANTHER" id="PTHR30472">
    <property type="entry name" value="FERRIC ENTEROBACTIN TRANSPORT SYSTEM PERMEASE PROTEIN"/>
    <property type="match status" value="1"/>
</dbReference>
<evidence type="ECO:0000313" key="10">
    <source>
        <dbReference type="Proteomes" id="UP000654482"/>
    </source>
</evidence>
<feature type="transmembrane region" description="Helical" evidence="8">
    <location>
        <begin position="107"/>
        <end position="125"/>
    </location>
</feature>
<dbReference type="EMBL" id="JADEWZ010000029">
    <property type="protein sequence ID" value="MBE9117711.1"/>
    <property type="molecule type" value="Genomic_DNA"/>
</dbReference>
<comment type="caution">
    <text evidence="9">The sequence shown here is derived from an EMBL/GenBank/DDBJ whole genome shotgun (WGS) entry which is preliminary data.</text>
</comment>
<feature type="transmembrane region" description="Helical" evidence="8">
    <location>
        <begin position="293"/>
        <end position="313"/>
    </location>
</feature>
<feature type="transmembrane region" description="Helical" evidence="8">
    <location>
        <begin position="320"/>
        <end position="339"/>
    </location>
</feature>
<feature type="transmembrane region" description="Helical" evidence="8">
    <location>
        <begin position="131"/>
        <end position="150"/>
    </location>
</feature>
<sequence length="347" mass="36294">MDASEDRSSGKWRRRSSILRYRIVLTVLMVAMSLVLTIAVSISAGSVSLSPIELWQALLHQGEPINQTIFWQLRLPRVAAALSVGAALGASGALLQGMLRNSLATPSLLGIPSGAGFVIIVLVSLSKPQGWFPLLAWVGAIVATVLVYLLAKRGNQIAIERLILGGVAISSLLGAIQTVLILWLEDGRIQQALNWIVGSLNGRGWAEVRVASPYIAVAILMACGLARSLNVLSLGDELAEGLGTSLARSRIFIGGTAALLAAGAVSIAGLVGFVDLIVPHGIRLLIGNNDHRWVIPLSAAGGALVLTFADLLSRLGSVELPVGAVTALLGSPLFIALLYRSSATNSE</sequence>
<evidence type="ECO:0000256" key="1">
    <source>
        <dbReference type="ARBA" id="ARBA00004651"/>
    </source>
</evidence>
<dbReference type="CDD" id="cd06550">
    <property type="entry name" value="TM_ABC_iron-siderophores_like"/>
    <property type="match status" value="1"/>
</dbReference>
<keyword evidence="5 8" id="KW-0812">Transmembrane</keyword>
<evidence type="ECO:0000256" key="7">
    <source>
        <dbReference type="ARBA" id="ARBA00023136"/>
    </source>
</evidence>
<keyword evidence="10" id="KW-1185">Reference proteome</keyword>
<evidence type="ECO:0000256" key="5">
    <source>
        <dbReference type="ARBA" id="ARBA00022692"/>
    </source>
</evidence>
<accession>A0A8J7DYB2</accession>